<feature type="transmembrane region" description="Helical" evidence="1">
    <location>
        <begin position="32"/>
        <end position="52"/>
    </location>
</feature>
<dbReference type="EMBL" id="JAAVJR010000008">
    <property type="protein sequence ID" value="NJW53863.1"/>
    <property type="molecule type" value="Genomic_DNA"/>
</dbReference>
<evidence type="ECO:0000256" key="1">
    <source>
        <dbReference type="SAM" id="Phobius"/>
    </source>
</evidence>
<reference evidence="2 3" key="1">
    <citation type="submission" date="2020-03" db="EMBL/GenBank/DDBJ databases">
        <title>Salinimicrobium sp. nov, isolated from SCS.</title>
        <authorList>
            <person name="Cao W.R."/>
        </authorList>
    </citation>
    <scope>NUCLEOTIDE SEQUENCE [LARGE SCALE GENOMIC DNA]</scope>
    <source>
        <strain evidence="3">J15B91</strain>
    </source>
</reference>
<evidence type="ECO:0000313" key="2">
    <source>
        <dbReference type="EMBL" id="NJW53863.1"/>
    </source>
</evidence>
<evidence type="ECO:0000313" key="3">
    <source>
        <dbReference type="Proteomes" id="UP000703674"/>
    </source>
</evidence>
<keyword evidence="1" id="KW-0472">Membrane</keyword>
<proteinExistence type="predicted"/>
<accession>A0ABX1D3T8</accession>
<keyword evidence="1" id="KW-1133">Transmembrane helix</keyword>
<gene>
    <name evidence="2" type="ORF">HC175_13140</name>
</gene>
<name>A0ABX1D3T8_9FLAO</name>
<keyword evidence="1" id="KW-0812">Transmembrane</keyword>
<organism evidence="2 3">
    <name type="scientific">Salinimicrobium oceani</name>
    <dbReference type="NCBI Taxonomy" id="2722702"/>
    <lineage>
        <taxon>Bacteria</taxon>
        <taxon>Pseudomonadati</taxon>
        <taxon>Bacteroidota</taxon>
        <taxon>Flavobacteriia</taxon>
        <taxon>Flavobacteriales</taxon>
        <taxon>Flavobacteriaceae</taxon>
        <taxon>Salinimicrobium</taxon>
    </lineage>
</organism>
<keyword evidence="3" id="KW-1185">Reference proteome</keyword>
<protein>
    <submittedName>
        <fullName evidence="2">Uncharacterized protein</fullName>
    </submittedName>
</protein>
<comment type="caution">
    <text evidence="2">The sequence shown here is derived from an EMBL/GenBank/DDBJ whole genome shotgun (WGS) entry which is preliminary data.</text>
</comment>
<sequence>MNAAIIFAFQEMENSKAFQLGYEVGYFVGSNFWEVVTAAVVILAAILYLLFFRKRKKNVA</sequence>
<dbReference type="Proteomes" id="UP000703674">
    <property type="component" value="Unassembled WGS sequence"/>
</dbReference>